<keyword evidence="1" id="KW-0812">Transmembrane</keyword>
<evidence type="ECO:0000313" key="2">
    <source>
        <dbReference type="EMBL" id="KAK7534581.1"/>
    </source>
</evidence>
<organism evidence="2 3">
    <name type="scientific">Phyllosticta citricarpa</name>
    <dbReference type="NCBI Taxonomy" id="55181"/>
    <lineage>
        <taxon>Eukaryota</taxon>
        <taxon>Fungi</taxon>
        <taxon>Dikarya</taxon>
        <taxon>Ascomycota</taxon>
        <taxon>Pezizomycotina</taxon>
        <taxon>Dothideomycetes</taxon>
        <taxon>Dothideomycetes incertae sedis</taxon>
        <taxon>Botryosphaeriales</taxon>
        <taxon>Phyllostictaceae</taxon>
        <taxon>Phyllosticta</taxon>
    </lineage>
</organism>
<dbReference type="Proteomes" id="UP001365128">
    <property type="component" value="Unassembled WGS sequence"/>
</dbReference>
<comment type="caution">
    <text evidence="2">The sequence shown here is derived from an EMBL/GenBank/DDBJ whole genome shotgun (WGS) entry which is preliminary data.</text>
</comment>
<feature type="transmembrane region" description="Helical" evidence="1">
    <location>
        <begin position="21"/>
        <end position="39"/>
    </location>
</feature>
<name>A0ABR1LH84_9PEZI</name>
<keyword evidence="1" id="KW-1133">Transmembrane helix</keyword>
<evidence type="ECO:0000313" key="3">
    <source>
        <dbReference type="Proteomes" id="UP001365128"/>
    </source>
</evidence>
<keyword evidence="1" id="KW-0472">Membrane</keyword>
<reference evidence="2 3" key="1">
    <citation type="submission" date="2024-04" db="EMBL/GenBank/DDBJ databases">
        <title>Phyllosticta paracitricarpa is synonymous to the EU quarantine fungus P. citricarpa based on phylogenomic analyses.</title>
        <authorList>
            <consortium name="Lawrence Berkeley National Laboratory"/>
            <person name="Van Ingen-Buijs V.A."/>
            <person name="Van Westerhoven A.C."/>
            <person name="Haridas S."/>
            <person name="Skiadas P."/>
            <person name="Martin F."/>
            <person name="Groenewald J.Z."/>
            <person name="Crous P.W."/>
            <person name="Seidl M.F."/>
        </authorList>
    </citation>
    <scope>NUCLEOTIDE SEQUENCE [LARGE SCALE GENOMIC DNA]</scope>
    <source>
        <strain evidence="2 3">CBS 122670</strain>
    </source>
</reference>
<proteinExistence type="predicted"/>
<protein>
    <submittedName>
        <fullName evidence="2">Uncharacterized protein</fullName>
    </submittedName>
</protein>
<sequence length="207" mass="23129">MTRTSGLTLVITYQARHAISLLLFLLYSHISFLSQVPWIKYDHVRGNPSNGPPHPDLGRHLFRLPRAYQYLAPPLGPKPSPGHPQGRLGLGCFHQSNALHRNATPSGRLHVALHASASPGSLCFSFWPHSTLNDPKTNFRPIRSTTLSFLLPLYPISKGRHWASTYFRIPSSCRPLVLVRIIQTMRNDAKHTASSLELKPVLLKPLG</sequence>
<keyword evidence="3" id="KW-1185">Reference proteome</keyword>
<gene>
    <name evidence="2" type="ORF">IWX46DRAFT_313411</name>
</gene>
<evidence type="ECO:0000256" key="1">
    <source>
        <dbReference type="SAM" id="Phobius"/>
    </source>
</evidence>
<accession>A0ABR1LH84</accession>
<dbReference type="EMBL" id="JBBPDW010000042">
    <property type="protein sequence ID" value="KAK7534581.1"/>
    <property type="molecule type" value="Genomic_DNA"/>
</dbReference>